<evidence type="ECO:0000313" key="1">
    <source>
        <dbReference type="EMBL" id="GBP65096.1"/>
    </source>
</evidence>
<evidence type="ECO:0000313" key="2">
    <source>
        <dbReference type="Proteomes" id="UP000299102"/>
    </source>
</evidence>
<reference evidence="1 2" key="1">
    <citation type="journal article" date="2019" name="Commun. Biol.">
        <title>The bagworm genome reveals a unique fibroin gene that provides high tensile strength.</title>
        <authorList>
            <person name="Kono N."/>
            <person name="Nakamura H."/>
            <person name="Ohtoshi R."/>
            <person name="Tomita M."/>
            <person name="Numata K."/>
            <person name="Arakawa K."/>
        </authorList>
    </citation>
    <scope>NUCLEOTIDE SEQUENCE [LARGE SCALE GENOMIC DNA]</scope>
</reference>
<proteinExistence type="predicted"/>
<organism evidence="1 2">
    <name type="scientific">Eumeta variegata</name>
    <name type="common">Bagworm moth</name>
    <name type="synonym">Eumeta japonica</name>
    <dbReference type="NCBI Taxonomy" id="151549"/>
    <lineage>
        <taxon>Eukaryota</taxon>
        <taxon>Metazoa</taxon>
        <taxon>Ecdysozoa</taxon>
        <taxon>Arthropoda</taxon>
        <taxon>Hexapoda</taxon>
        <taxon>Insecta</taxon>
        <taxon>Pterygota</taxon>
        <taxon>Neoptera</taxon>
        <taxon>Endopterygota</taxon>
        <taxon>Lepidoptera</taxon>
        <taxon>Glossata</taxon>
        <taxon>Ditrysia</taxon>
        <taxon>Tineoidea</taxon>
        <taxon>Psychidae</taxon>
        <taxon>Oiketicinae</taxon>
        <taxon>Eumeta</taxon>
    </lineage>
</organism>
<accession>A0A4C1XME4</accession>
<sequence length="70" mass="7660">MDLARRPARRLLRVRSRRRLVSAQSSAPGVAASPCPRYKVRRAVFIQDAPAAASARSGVDHGPGARRILR</sequence>
<comment type="caution">
    <text evidence="1">The sequence shown here is derived from an EMBL/GenBank/DDBJ whole genome shotgun (WGS) entry which is preliminary data.</text>
</comment>
<name>A0A4C1XME4_EUMVA</name>
<dbReference type="EMBL" id="BGZK01000919">
    <property type="protein sequence ID" value="GBP65096.1"/>
    <property type="molecule type" value="Genomic_DNA"/>
</dbReference>
<keyword evidence="2" id="KW-1185">Reference proteome</keyword>
<dbReference type="Proteomes" id="UP000299102">
    <property type="component" value="Unassembled WGS sequence"/>
</dbReference>
<dbReference type="AlphaFoldDB" id="A0A4C1XME4"/>
<protein>
    <submittedName>
        <fullName evidence="1">Uncharacterized protein</fullName>
    </submittedName>
</protein>
<gene>
    <name evidence="1" type="ORF">EVAR_5242_1</name>
</gene>